<dbReference type="InterPro" id="IPR042099">
    <property type="entry name" value="ANL_N_sf"/>
</dbReference>
<evidence type="ECO:0000313" key="4">
    <source>
        <dbReference type="Proteomes" id="UP000812013"/>
    </source>
</evidence>
<dbReference type="Proteomes" id="UP000812013">
    <property type="component" value="Unassembled WGS sequence"/>
</dbReference>
<dbReference type="InterPro" id="IPR000873">
    <property type="entry name" value="AMP-dep_synth/lig_dom"/>
</dbReference>
<gene>
    <name evidence="3" type="ORF">GPJ59_34655</name>
</gene>
<evidence type="ECO:0000313" key="3">
    <source>
        <dbReference type="EMBL" id="MBW5486842.1"/>
    </source>
</evidence>
<feature type="domain" description="AMP-binding enzyme C-terminal" evidence="2">
    <location>
        <begin position="421"/>
        <end position="507"/>
    </location>
</feature>
<dbReference type="Pfam" id="PF00501">
    <property type="entry name" value="AMP-binding"/>
    <property type="match status" value="1"/>
</dbReference>
<dbReference type="EMBL" id="WTFF01000501">
    <property type="protein sequence ID" value="MBW5486842.1"/>
    <property type="molecule type" value="Genomic_DNA"/>
</dbReference>
<organism evidence="3 4">
    <name type="scientific">Streptomyces bambusae</name>
    <dbReference type="NCBI Taxonomy" id="1550616"/>
    <lineage>
        <taxon>Bacteria</taxon>
        <taxon>Bacillati</taxon>
        <taxon>Actinomycetota</taxon>
        <taxon>Actinomycetes</taxon>
        <taxon>Kitasatosporales</taxon>
        <taxon>Streptomycetaceae</taxon>
        <taxon>Streptomyces</taxon>
    </lineage>
</organism>
<sequence length="520" mass="55379">MNQPEFVSYAEAVMDVLSATPERPVVTTADGTHLTAGEFRDSTCRLAGELADRGAGRGTTVALLTGNTAEALGARYAAHLAGARVVNLYDGMSAPALADIVTSADTDMLLVDREQYAAVKELRSLVDVPVVLALGPGSAEEDVVAASARQPARPPAVRIAPDDHRSIRHTGGTTGIPKGILALHGSYRRALDSPLGDRGDRPRYLACTSIAHLAGLYADLHLYRGGSVVLQRGFDPGEVLAAIERERITHIWLLPPQLYQLLDHPALAGTDLSSLRRLAYGGCPASPARLREALDVFGPVLESGYGQAEAQNITALAPHEHGRTGHDGRISVGRAVPGVQLAVRDADGTTLPPGEQGEIQVRSPGVMPGYWKRPDLTAEVLQDGWLRTGDLGYLDEDGYLYVVDRLRDVIIVVGGHVCPSELEELLLTHPAVARVAVFGVRDADAVEHVHAAVVPAPGHQPDQPDRAAVQAAVQASVQEFVTARKGRMHAPEEVHLVDDIPLTAAGKPDRNLLRSLGRNQ</sequence>
<evidence type="ECO:0000259" key="2">
    <source>
        <dbReference type="Pfam" id="PF13193"/>
    </source>
</evidence>
<dbReference type="Gene3D" id="3.40.50.12780">
    <property type="entry name" value="N-terminal domain of ligase-like"/>
    <property type="match status" value="1"/>
</dbReference>
<reference evidence="3 4" key="1">
    <citation type="submission" date="2019-12" db="EMBL/GenBank/DDBJ databases">
        <title>Genome sequence of Streptomyces bambusae.</title>
        <authorList>
            <person name="Bansal K."/>
            <person name="Choksket S."/>
            <person name="Korpole S."/>
            <person name="Patil P.B."/>
        </authorList>
    </citation>
    <scope>NUCLEOTIDE SEQUENCE [LARGE SCALE GENOMIC DNA]</scope>
    <source>
        <strain evidence="3 4">SK60</strain>
    </source>
</reference>
<dbReference type="InterPro" id="IPR025110">
    <property type="entry name" value="AMP-bd_C"/>
</dbReference>
<protein>
    <submittedName>
        <fullName evidence="3">AMP-binding protein</fullName>
    </submittedName>
</protein>
<dbReference type="PANTHER" id="PTHR43767:SF7">
    <property type="entry name" value="MEDIUM_LONG-CHAIN-FATTY-ACID--COA LIGASE FADD8"/>
    <property type="match status" value="1"/>
</dbReference>
<dbReference type="RefSeq" id="WP_219672015.1">
    <property type="nucleotide sequence ID" value="NZ_WTFF01000501.1"/>
</dbReference>
<dbReference type="PANTHER" id="PTHR43767">
    <property type="entry name" value="LONG-CHAIN-FATTY-ACID--COA LIGASE"/>
    <property type="match status" value="1"/>
</dbReference>
<comment type="caution">
    <text evidence="3">The sequence shown here is derived from an EMBL/GenBank/DDBJ whole genome shotgun (WGS) entry which is preliminary data.</text>
</comment>
<name>A0ABS6ZGG4_9ACTN</name>
<dbReference type="Pfam" id="PF13193">
    <property type="entry name" value="AMP-binding_C"/>
    <property type="match status" value="1"/>
</dbReference>
<keyword evidence="4" id="KW-1185">Reference proteome</keyword>
<dbReference type="InterPro" id="IPR020845">
    <property type="entry name" value="AMP-binding_CS"/>
</dbReference>
<dbReference type="InterPro" id="IPR050237">
    <property type="entry name" value="ATP-dep_AMP-bd_enzyme"/>
</dbReference>
<accession>A0ABS6ZGG4</accession>
<dbReference type="InterPro" id="IPR045851">
    <property type="entry name" value="AMP-bd_C_sf"/>
</dbReference>
<dbReference type="PROSITE" id="PS00455">
    <property type="entry name" value="AMP_BINDING"/>
    <property type="match status" value="1"/>
</dbReference>
<dbReference type="Gene3D" id="3.30.300.30">
    <property type="match status" value="1"/>
</dbReference>
<proteinExistence type="predicted"/>
<feature type="domain" description="AMP-dependent synthetase/ligase" evidence="1">
    <location>
        <begin position="19"/>
        <end position="371"/>
    </location>
</feature>
<dbReference type="SUPFAM" id="SSF56801">
    <property type="entry name" value="Acetyl-CoA synthetase-like"/>
    <property type="match status" value="1"/>
</dbReference>
<evidence type="ECO:0000259" key="1">
    <source>
        <dbReference type="Pfam" id="PF00501"/>
    </source>
</evidence>